<dbReference type="Pfam" id="PF00144">
    <property type="entry name" value="Beta-lactamase"/>
    <property type="match status" value="1"/>
</dbReference>
<dbReference type="InterPro" id="IPR001466">
    <property type="entry name" value="Beta-lactam-related"/>
</dbReference>
<dbReference type="PANTHER" id="PTHR46825:SF9">
    <property type="entry name" value="BETA-LACTAMASE-RELATED DOMAIN-CONTAINING PROTEIN"/>
    <property type="match status" value="1"/>
</dbReference>
<organism evidence="2 3">
    <name type="scientific">Adhaeribacter rhizoryzae</name>
    <dbReference type="NCBI Taxonomy" id="2607907"/>
    <lineage>
        <taxon>Bacteria</taxon>
        <taxon>Pseudomonadati</taxon>
        <taxon>Bacteroidota</taxon>
        <taxon>Cytophagia</taxon>
        <taxon>Cytophagales</taxon>
        <taxon>Hymenobacteraceae</taxon>
        <taxon>Adhaeribacter</taxon>
    </lineage>
</organism>
<comment type="caution">
    <text evidence="2">The sequence shown here is derived from an EMBL/GenBank/DDBJ whole genome shotgun (WGS) entry which is preliminary data.</text>
</comment>
<dbReference type="AlphaFoldDB" id="A0A5M6D3J1"/>
<name>A0A5M6D3J1_9BACT</name>
<evidence type="ECO:0000313" key="2">
    <source>
        <dbReference type="EMBL" id="KAA5541160.1"/>
    </source>
</evidence>
<sequence>MNQLRFILILLVYPLLNVYGQTQPGKKPILANSNIWTQARLAAFEKEIENLRQQHHIPGLSVGIVKDKQLAWQKGFGYADVAQKIIPDEHTVYQIASVTKTFGSILLMQQVEKGKVSLDDPIAKYNINLGARWGSDERIKVKHLLTHTAMGNSLNAFKPGYTFRYNGDWYNRLGLVIEKAAGQPFGEILLQNIIRPLGLQNTVPSTDDSINFKLTGYNPEVFKTKVAKPYDWQKKQLVPVQYTYGFGPAAGLMSSVADLAVYANALDEQQFLLPQTWEKVFTPFVTPKGKEIQYGLGWYVKNYKGVKVAWHTGWWTGYSALFIRVPEQALTFIVLANSQDLSRPFYHVVQPIPGIGFFNPLRSNLNKNLLASDFAKAFFQYFIEEKEN</sequence>
<dbReference type="EMBL" id="VWSF01000023">
    <property type="protein sequence ID" value="KAA5541160.1"/>
    <property type="molecule type" value="Genomic_DNA"/>
</dbReference>
<dbReference type="PANTHER" id="PTHR46825">
    <property type="entry name" value="D-ALANYL-D-ALANINE-CARBOXYPEPTIDASE/ENDOPEPTIDASE AMPH"/>
    <property type="match status" value="1"/>
</dbReference>
<gene>
    <name evidence="2" type="ORF">F0145_21240</name>
</gene>
<dbReference type="Gene3D" id="3.40.710.10">
    <property type="entry name" value="DD-peptidase/beta-lactamase superfamily"/>
    <property type="match status" value="2"/>
</dbReference>
<accession>A0A5M6D3J1</accession>
<reference evidence="2 3" key="1">
    <citation type="submission" date="2019-09" db="EMBL/GenBank/DDBJ databases">
        <title>Genome sequence and assembly of Adhaeribacter sp.</title>
        <authorList>
            <person name="Chhetri G."/>
        </authorList>
    </citation>
    <scope>NUCLEOTIDE SEQUENCE [LARGE SCALE GENOMIC DNA]</scope>
    <source>
        <strain evidence="2 3">DK36</strain>
    </source>
</reference>
<evidence type="ECO:0000259" key="1">
    <source>
        <dbReference type="Pfam" id="PF00144"/>
    </source>
</evidence>
<dbReference type="RefSeq" id="WP_150091763.1">
    <property type="nucleotide sequence ID" value="NZ_VWSF01000023.1"/>
</dbReference>
<dbReference type="InterPro" id="IPR012338">
    <property type="entry name" value="Beta-lactam/transpept-like"/>
</dbReference>
<proteinExistence type="predicted"/>
<keyword evidence="3" id="KW-1185">Reference proteome</keyword>
<protein>
    <submittedName>
        <fullName evidence="2">Beta-lactamase family protein</fullName>
    </submittedName>
</protein>
<evidence type="ECO:0000313" key="3">
    <source>
        <dbReference type="Proteomes" id="UP000323426"/>
    </source>
</evidence>
<dbReference type="SUPFAM" id="SSF56601">
    <property type="entry name" value="beta-lactamase/transpeptidase-like"/>
    <property type="match status" value="1"/>
</dbReference>
<dbReference type="Proteomes" id="UP000323426">
    <property type="component" value="Unassembled WGS sequence"/>
</dbReference>
<dbReference type="InterPro" id="IPR050491">
    <property type="entry name" value="AmpC-like"/>
</dbReference>
<feature type="domain" description="Beta-lactamase-related" evidence="1">
    <location>
        <begin position="44"/>
        <end position="340"/>
    </location>
</feature>